<name>A0A510GH12_9RICK</name>
<accession>A0A510GH12</accession>
<reference evidence="1 2" key="1">
    <citation type="submission" date="2019-04" db="EMBL/GenBank/DDBJ databases">
        <title>Draft genome sequence of Rickettsia asiatica Maytaro1284.</title>
        <authorList>
            <person name="Thu M."/>
            <person name="Qiu Y."/>
            <person name="Nakao R."/>
        </authorList>
    </citation>
    <scope>NUCLEOTIDE SEQUENCE [LARGE SCALE GENOMIC DNA]</scope>
    <source>
        <strain evidence="1 2">Maytaro1284</strain>
    </source>
</reference>
<dbReference type="Proteomes" id="UP000321183">
    <property type="component" value="Chromosome"/>
</dbReference>
<dbReference type="RefSeq" id="WP_232049130.1">
    <property type="nucleotide sequence ID" value="NZ_AP019563.1"/>
</dbReference>
<dbReference type="EMBL" id="AP019563">
    <property type="protein sequence ID" value="BBJ31697.1"/>
    <property type="molecule type" value="Genomic_DNA"/>
</dbReference>
<gene>
    <name evidence="1" type="ORF">RAS_08060</name>
</gene>
<sequence length="195" mass="22410">MELLLNKEYKSKILGLKDIEAITNNLFNDLNNTFTIGILQLGNLTTQKIIQLIALQDIMNLVPGAIIFNEFENIKQGFLNILYQLDISYRKEAEKINENKVSIVRNISSNTSNILLTDSAQFVQNQYAKQLKAKKEVSKKMLFLDSTKNTITTILDISDKFIKSLYYIYKVKNGEITLEQALLLNPWLETLKPFL</sequence>
<evidence type="ECO:0000313" key="2">
    <source>
        <dbReference type="Proteomes" id="UP000321183"/>
    </source>
</evidence>
<dbReference type="KEGG" id="ras:RAS_08060"/>
<keyword evidence="2" id="KW-1185">Reference proteome</keyword>
<dbReference type="AlphaFoldDB" id="A0A510GH12"/>
<proteinExistence type="predicted"/>
<evidence type="ECO:0000313" key="1">
    <source>
        <dbReference type="EMBL" id="BBJ31697.1"/>
    </source>
</evidence>
<protein>
    <submittedName>
        <fullName evidence="1">Uncharacterized protein</fullName>
    </submittedName>
</protein>
<organism evidence="1 2">
    <name type="scientific">Rickettsia asiatica</name>
    <dbReference type="NCBI Taxonomy" id="238800"/>
    <lineage>
        <taxon>Bacteria</taxon>
        <taxon>Pseudomonadati</taxon>
        <taxon>Pseudomonadota</taxon>
        <taxon>Alphaproteobacteria</taxon>
        <taxon>Rickettsiales</taxon>
        <taxon>Rickettsiaceae</taxon>
        <taxon>Rickettsieae</taxon>
        <taxon>Rickettsia</taxon>
        <taxon>spotted fever group</taxon>
    </lineage>
</organism>